<dbReference type="PANTHER" id="PTHR35696">
    <property type="entry name" value="ELECTRON CARRIER/IRON ION-BINDING PROTEIN"/>
    <property type="match status" value="1"/>
</dbReference>
<accession>S8EE06</accession>
<reference evidence="2 3" key="1">
    <citation type="journal article" date="2013" name="BMC Genomics">
        <title>The miniature genome of a carnivorous plant Genlisea aurea contains a low number of genes and short non-coding sequences.</title>
        <authorList>
            <person name="Leushkin E.V."/>
            <person name="Sutormin R.A."/>
            <person name="Nabieva E.R."/>
            <person name="Penin A.A."/>
            <person name="Kondrashov A.S."/>
            <person name="Logacheva M.D."/>
        </authorList>
    </citation>
    <scope>NUCLEOTIDE SEQUENCE [LARGE SCALE GENOMIC DNA]</scope>
</reference>
<evidence type="ECO:0000313" key="3">
    <source>
        <dbReference type="Proteomes" id="UP000015453"/>
    </source>
</evidence>
<dbReference type="PANTHER" id="PTHR35696:SF1">
    <property type="entry name" value="ELECTRON CARRIER_IRON ION-BINDING PROTEIN"/>
    <property type="match status" value="1"/>
</dbReference>
<keyword evidence="3" id="KW-1185">Reference proteome</keyword>
<feature type="region of interest" description="Disordered" evidence="1">
    <location>
        <begin position="72"/>
        <end position="96"/>
    </location>
</feature>
<dbReference type="AlphaFoldDB" id="S8EE06"/>
<evidence type="ECO:0000256" key="1">
    <source>
        <dbReference type="SAM" id="MobiDB-lite"/>
    </source>
</evidence>
<name>S8EE06_9LAMI</name>
<evidence type="ECO:0000313" key="2">
    <source>
        <dbReference type="EMBL" id="EPS74223.1"/>
    </source>
</evidence>
<protein>
    <submittedName>
        <fullName evidence="2">Uncharacterized protein</fullName>
    </submittedName>
</protein>
<dbReference type="Proteomes" id="UP000015453">
    <property type="component" value="Unassembled WGS sequence"/>
</dbReference>
<feature type="compositionally biased region" description="Low complexity" evidence="1">
    <location>
        <begin position="15"/>
        <end position="26"/>
    </location>
</feature>
<feature type="region of interest" description="Disordered" evidence="1">
    <location>
        <begin position="1"/>
        <end position="34"/>
    </location>
</feature>
<gene>
    <name evidence="2" type="ORF">M569_00534</name>
</gene>
<feature type="compositionally biased region" description="Basic and acidic residues" evidence="1">
    <location>
        <begin position="174"/>
        <end position="190"/>
    </location>
</feature>
<feature type="compositionally biased region" description="Low complexity" evidence="1">
    <location>
        <begin position="72"/>
        <end position="85"/>
    </location>
</feature>
<dbReference type="EMBL" id="AUSU01000142">
    <property type="protein sequence ID" value="EPS74223.1"/>
    <property type="molecule type" value="Genomic_DNA"/>
</dbReference>
<dbReference type="OrthoDB" id="1915989at2759"/>
<comment type="caution">
    <text evidence="2">The sequence shown here is derived from an EMBL/GenBank/DDBJ whole genome shotgun (WGS) entry which is preliminary data.</text>
</comment>
<sequence length="341" mass="37654">SPAAAKSAGGAIDGSVLSTPSSSTISKGQRGLNKPKCIKCGNVARSRCPYQSCKNCCAKAQNPCHIHVLKGSSSLPDKPPSSSSLFDQQSTDLSHSGNSYRLRQLSSNFAQFSNLQTPLRSRKPLTKKEAQVINEWRFIKLKEFKDGKIEAESEAFDRYMRNVSLLEEVFSTHSVEDDGRQNDSSGRDGENAETPIDASSSLKLRSDAARSANFRKRIKDIVDGGLSKLGKELLLVVDTVDDLSETEIGRRLAKKVKSSSEGEEKEAALSDVVDKLNKARNEDDLKECREMASEILKRKPNIESDHASYSPRKRLTTSYIDQESLCKLDAQFCSLEEIEDL</sequence>
<feature type="compositionally biased region" description="Polar residues" evidence="1">
    <location>
        <begin position="86"/>
        <end position="96"/>
    </location>
</feature>
<feature type="region of interest" description="Disordered" evidence="1">
    <location>
        <begin position="172"/>
        <end position="202"/>
    </location>
</feature>
<feature type="non-terminal residue" evidence="2">
    <location>
        <position position="1"/>
    </location>
</feature>
<organism evidence="2 3">
    <name type="scientific">Genlisea aurea</name>
    <dbReference type="NCBI Taxonomy" id="192259"/>
    <lineage>
        <taxon>Eukaryota</taxon>
        <taxon>Viridiplantae</taxon>
        <taxon>Streptophyta</taxon>
        <taxon>Embryophyta</taxon>
        <taxon>Tracheophyta</taxon>
        <taxon>Spermatophyta</taxon>
        <taxon>Magnoliopsida</taxon>
        <taxon>eudicotyledons</taxon>
        <taxon>Gunneridae</taxon>
        <taxon>Pentapetalae</taxon>
        <taxon>asterids</taxon>
        <taxon>lamiids</taxon>
        <taxon>Lamiales</taxon>
        <taxon>Lentibulariaceae</taxon>
        <taxon>Genlisea</taxon>
    </lineage>
</organism>
<proteinExistence type="predicted"/>